<keyword evidence="5" id="KW-1185">Reference proteome</keyword>
<dbReference type="AlphaFoldDB" id="A0A0D1ZZV9"/>
<accession>A0A0D1ZZV9</accession>
<dbReference type="InterPro" id="IPR020904">
    <property type="entry name" value="Sc_DH/Rdtase_CS"/>
</dbReference>
<dbReference type="Proteomes" id="UP000054302">
    <property type="component" value="Unassembled WGS sequence"/>
</dbReference>
<dbReference type="OrthoDB" id="498125at2759"/>
<dbReference type="PANTHER" id="PTHR24321">
    <property type="entry name" value="DEHYDROGENASES, SHORT CHAIN"/>
    <property type="match status" value="1"/>
</dbReference>
<reference evidence="4 5" key="1">
    <citation type="submission" date="2015-01" db="EMBL/GenBank/DDBJ databases">
        <title>The Genome Sequence of Exophiala mesophila CBS40295.</title>
        <authorList>
            <consortium name="The Broad Institute Genomics Platform"/>
            <person name="Cuomo C."/>
            <person name="de Hoog S."/>
            <person name="Gorbushina A."/>
            <person name="Stielow B."/>
            <person name="Teixiera M."/>
            <person name="Abouelleil A."/>
            <person name="Chapman S.B."/>
            <person name="Priest M."/>
            <person name="Young S.K."/>
            <person name="Wortman J."/>
            <person name="Nusbaum C."/>
            <person name="Birren B."/>
        </authorList>
    </citation>
    <scope>NUCLEOTIDE SEQUENCE [LARGE SCALE GENOMIC DNA]</scope>
    <source>
        <strain evidence="4 5">CBS 40295</strain>
    </source>
</reference>
<keyword evidence="2" id="KW-0521">NADP</keyword>
<dbReference type="SUPFAM" id="SSF51735">
    <property type="entry name" value="NAD(P)-binding Rossmann-fold domains"/>
    <property type="match status" value="1"/>
</dbReference>
<evidence type="ECO:0000313" key="5">
    <source>
        <dbReference type="Proteomes" id="UP000054302"/>
    </source>
</evidence>
<dbReference type="NCBIfam" id="NF005559">
    <property type="entry name" value="PRK07231.1"/>
    <property type="match status" value="1"/>
</dbReference>
<dbReference type="GeneID" id="27324642"/>
<dbReference type="PRINTS" id="PR00080">
    <property type="entry name" value="SDRFAMILY"/>
</dbReference>
<evidence type="ECO:0000256" key="1">
    <source>
        <dbReference type="ARBA" id="ARBA00006484"/>
    </source>
</evidence>
<dbReference type="FunFam" id="3.40.50.720:FF:000084">
    <property type="entry name" value="Short-chain dehydrogenase reductase"/>
    <property type="match status" value="1"/>
</dbReference>
<gene>
    <name evidence="4" type="ORF">PV10_06797</name>
</gene>
<dbReference type="GO" id="GO:0016491">
    <property type="term" value="F:oxidoreductase activity"/>
    <property type="evidence" value="ECO:0007669"/>
    <property type="project" value="UniProtKB-KW"/>
</dbReference>
<dbReference type="Pfam" id="PF13561">
    <property type="entry name" value="adh_short_C2"/>
    <property type="match status" value="1"/>
</dbReference>
<dbReference type="HOGENOM" id="CLU_010194_1_0_1"/>
<dbReference type="Gene3D" id="3.40.50.720">
    <property type="entry name" value="NAD(P)-binding Rossmann-like Domain"/>
    <property type="match status" value="1"/>
</dbReference>
<dbReference type="EMBL" id="KN847523">
    <property type="protein sequence ID" value="KIV92348.1"/>
    <property type="molecule type" value="Genomic_DNA"/>
</dbReference>
<dbReference type="PRINTS" id="PR00081">
    <property type="entry name" value="GDHRDH"/>
</dbReference>
<dbReference type="RefSeq" id="XP_016223922.1">
    <property type="nucleotide sequence ID" value="XM_016371629.1"/>
</dbReference>
<dbReference type="VEuPathDB" id="FungiDB:PV10_06797"/>
<dbReference type="CDD" id="cd05233">
    <property type="entry name" value="SDR_c"/>
    <property type="match status" value="1"/>
</dbReference>
<name>A0A0D1ZZV9_EXOME</name>
<evidence type="ECO:0000256" key="2">
    <source>
        <dbReference type="ARBA" id="ARBA00022857"/>
    </source>
</evidence>
<dbReference type="STRING" id="212818.A0A0D1ZZV9"/>
<dbReference type="PANTHER" id="PTHR24321:SF8">
    <property type="entry name" value="ESTRADIOL 17-BETA-DEHYDROGENASE 8-RELATED"/>
    <property type="match status" value="1"/>
</dbReference>
<evidence type="ECO:0000256" key="3">
    <source>
        <dbReference type="ARBA" id="ARBA00023002"/>
    </source>
</evidence>
<comment type="similarity">
    <text evidence="1">Belongs to the short-chain dehydrogenases/reductases (SDR) family.</text>
</comment>
<dbReference type="InterPro" id="IPR036291">
    <property type="entry name" value="NAD(P)-bd_dom_sf"/>
</dbReference>
<protein>
    <submittedName>
        <fullName evidence="4">Uncharacterized protein</fullName>
    </submittedName>
</protein>
<proteinExistence type="inferred from homology"/>
<organism evidence="4 5">
    <name type="scientific">Exophiala mesophila</name>
    <name type="common">Black yeast-like fungus</name>
    <dbReference type="NCBI Taxonomy" id="212818"/>
    <lineage>
        <taxon>Eukaryota</taxon>
        <taxon>Fungi</taxon>
        <taxon>Dikarya</taxon>
        <taxon>Ascomycota</taxon>
        <taxon>Pezizomycotina</taxon>
        <taxon>Eurotiomycetes</taxon>
        <taxon>Chaetothyriomycetidae</taxon>
        <taxon>Chaetothyriales</taxon>
        <taxon>Herpotrichiellaceae</taxon>
        <taxon>Exophiala</taxon>
    </lineage>
</organism>
<dbReference type="PROSITE" id="PS00061">
    <property type="entry name" value="ADH_SHORT"/>
    <property type="match status" value="1"/>
</dbReference>
<evidence type="ECO:0000313" key="4">
    <source>
        <dbReference type="EMBL" id="KIV92348.1"/>
    </source>
</evidence>
<dbReference type="InterPro" id="IPR002347">
    <property type="entry name" value="SDR_fam"/>
</dbReference>
<dbReference type="OMA" id="DGGQARW"/>
<keyword evidence="3" id="KW-0560">Oxidoreductase</keyword>
<sequence>MGRFFGKVVLVTGGTSGLGAATCQLFVNEGATVFVTDLDERDFIRRLSSENAHYRRCDISSPEDCEDAVADCIQRYGRLDILFSNAAVTPTTYTSAEDHDLALFQRIVTANICSTVYLARAAVPQMRKQGNGVIIATASTAGTGADYGLAPYCASKAGVINLCKTMAIDYAKEGIRVNAICPGLMDTPMVNKLITDAAVTQVIRDTIPMGRAADPREVAQAVLFLASDDASYITGQALAVDGGSTAKSGDVDFMPFIKSS</sequence>